<organism evidence="3 4">
    <name type="scientific">Oedothorax gibbosus</name>
    <dbReference type="NCBI Taxonomy" id="931172"/>
    <lineage>
        <taxon>Eukaryota</taxon>
        <taxon>Metazoa</taxon>
        <taxon>Ecdysozoa</taxon>
        <taxon>Arthropoda</taxon>
        <taxon>Chelicerata</taxon>
        <taxon>Arachnida</taxon>
        <taxon>Araneae</taxon>
        <taxon>Araneomorphae</taxon>
        <taxon>Entelegynae</taxon>
        <taxon>Araneoidea</taxon>
        <taxon>Linyphiidae</taxon>
        <taxon>Erigoninae</taxon>
        <taxon>Oedothorax</taxon>
    </lineage>
</organism>
<keyword evidence="1" id="KW-0812">Transmembrane</keyword>
<dbReference type="GO" id="GO:0016239">
    <property type="term" value="P:positive regulation of macroautophagy"/>
    <property type="evidence" value="ECO:0007669"/>
    <property type="project" value="TreeGrafter"/>
</dbReference>
<protein>
    <recommendedName>
        <fullName evidence="2">STING ligand-binding domain-containing protein</fullName>
    </recommendedName>
</protein>
<dbReference type="Proteomes" id="UP000827092">
    <property type="component" value="Unassembled WGS sequence"/>
</dbReference>
<dbReference type="GO" id="GO:0061507">
    <property type="term" value="F:2',3'-cyclic GMP-AMP binding"/>
    <property type="evidence" value="ECO:0007669"/>
    <property type="project" value="TreeGrafter"/>
</dbReference>
<dbReference type="GO" id="GO:0032481">
    <property type="term" value="P:positive regulation of type I interferon production"/>
    <property type="evidence" value="ECO:0007669"/>
    <property type="project" value="InterPro"/>
</dbReference>
<evidence type="ECO:0000259" key="2">
    <source>
        <dbReference type="Pfam" id="PF15009"/>
    </source>
</evidence>
<feature type="transmembrane region" description="Helical" evidence="1">
    <location>
        <begin position="84"/>
        <end position="104"/>
    </location>
</feature>
<reference evidence="3 4" key="1">
    <citation type="journal article" date="2022" name="Nat. Ecol. Evol.">
        <title>A masculinizing supergene underlies an exaggerated male reproductive morph in a spider.</title>
        <authorList>
            <person name="Hendrickx F."/>
            <person name="De Corte Z."/>
            <person name="Sonet G."/>
            <person name="Van Belleghem S.M."/>
            <person name="Kostlbacher S."/>
            <person name="Vangestel C."/>
        </authorList>
    </citation>
    <scope>NUCLEOTIDE SEQUENCE [LARGE SCALE GENOMIC DNA]</scope>
    <source>
        <strain evidence="3">W744_W776</strain>
    </source>
</reference>
<evidence type="ECO:0000313" key="4">
    <source>
        <dbReference type="Proteomes" id="UP000827092"/>
    </source>
</evidence>
<feature type="domain" description="STING ligand-binding" evidence="2">
    <location>
        <begin position="163"/>
        <end position="289"/>
    </location>
</feature>
<dbReference type="Gene3D" id="3.40.50.12100">
    <property type="entry name" value="Stimulator of interferon genes protein"/>
    <property type="match status" value="1"/>
</dbReference>
<keyword evidence="1" id="KW-0472">Membrane</keyword>
<comment type="caution">
    <text evidence="3">The sequence shown here is derived from an EMBL/GenBank/DDBJ whole genome shotgun (WGS) entry which is preliminary data.</text>
</comment>
<dbReference type="PANTHER" id="PTHR34339">
    <property type="entry name" value="STIMULATOR OF INTERFERON GENES PROTEIN"/>
    <property type="match status" value="1"/>
</dbReference>
<dbReference type="PANTHER" id="PTHR34339:SF1">
    <property type="entry name" value="STIMULATOR OF INTERFERON GENES PROTEIN"/>
    <property type="match status" value="1"/>
</dbReference>
<evidence type="ECO:0000256" key="1">
    <source>
        <dbReference type="SAM" id="Phobius"/>
    </source>
</evidence>
<feature type="transmembrane region" description="Helical" evidence="1">
    <location>
        <begin position="46"/>
        <end position="63"/>
    </location>
</feature>
<dbReference type="GO" id="GO:0005789">
    <property type="term" value="C:endoplasmic reticulum membrane"/>
    <property type="evidence" value="ECO:0007669"/>
    <property type="project" value="TreeGrafter"/>
</dbReference>
<dbReference type="GO" id="GO:0045087">
    <property type="term" value="P:innate immune response"/>
    <property type="evidence" value="ECO:0007669"/>
    <property type="project" value="TreeGrafter"/>
</dbReference>
<accession>A0AAV6U6R4</accession>
<dbReference type="GO" id="GO:0035438">
    <property type="term" value="F:cyclic-di-GMP binding"/>
    <property type="evidence" value="ECO:0007669"/>
    <property type="project" value="TreeGrafter"/>
</dbReference>
<dbReference type="GO" id="GO:0061709">
    <property type="term" value="P:reticulophagy"/>
    <property type="evidence" value="ECO:0007669"/>
    <property type="project" value="TreeGrafter"/>
</dbReference>
<dbReference type="GO" id="GO:0005776">
    <property type="term" value="C:autophagosome"/>
    <property type="evidence" value="ECO:0007669"/>
    <property type="project" value="TreeGrafter"/>
</dbReference>
<dbReference type="InterPro" id="IPR038623">
    <property type="entry name" value="STING_C_sf"/>
</dbReference>
<keyword evidence="4" id="KW-1185">Reference proteome</keyword>
<sequence>MIFKQHSDLITVTSITILVHLFFVFIEQNSNLHLGLLLFDISNFDILALCCSAVLFLSITTLLKLSRTCLIDDNWTLLKSLQEFVYHYIIVIAGVIPVCVIYAIEIPFEEKIKCCFVTVYSSIFYVVMIRIKGYDEVDYTQSQNSNCSIGAFWAAGSVKAYYEKCLKQCRERLKKFEENHPGVNFLVKKVVLICPLSCKIEGSLEDRCDDTKHIGHLEPIEVDQGGNYNRRLKTSVYKISKNNIEYFVAAEFPSPLGTLWGERFTMKEKVMQYHRDCFLKELKEHLKSDSILILEYDDRKPSTAVPLNNFIVESLQKHKIAHN</sequence>
<proteinExistence type="predicted"/>
<name>A0AAV6U6R4_9ARAC</name>
<gene>
    <name evidence="3" type="ORF">JTE90_011594</name>
</gene>
<feature type="transmembrane region" description="Helical" evidence="1">
    <location>
        <begin position="7"/>
        <end position="26"/>
    </location>
</feature>
<keyword evidence="1" id="KW-1133">Transmembrane helix</keyword>
<evidence type="ECO:0000313" key="3">
    <source>
        <dbReference type="EMBL" id="KAG8179330.1"/>
    </source>
</evidence>
<dbReference type="InterPro" id="IPR055432">
    <property type="entry name" value="STING_LBD"/>
</dbReference>
<dbReference type="GO" id="GO:0002218">
    <property type="term" value="P:activation of innate immune response"/>
    <property type="evidence" value="ECO:0007669"/>
    <property type="project" value="InterPro"/>
</dbReference>
<dbReference type="EMBL" id="JAFNEN010000636">
    <property type="protein sequence ID" value="KAG8179330.1"/>
    <property type="molecule type" value="Genomic_DNA"/>
</dbReference>
<dbReference type="GO" id="GO:0000045">
    <property type="term" value="P:autophagosome assembly"/>
    <property type="evidence" value="ECO:0007669"/>
    <property type="project" value="TreeGrafter"/>
</dbReference>
<dbReference type="InterPro" id="IPR029158">
    <property type="entry name" value="STING"/>
</dbReference>
<dbReference type="AlphaFoldDB" id="A0AAV6U6R4"/>
<dbReference type="Pfam" id="PF15009">
    <property type="entry name" value="STING_LBD"/>
    <property type="match status" value="1"/>
</dbReference>